<evidence type="ECO:0000259" key="2">
    <source>
        <dbReference type="Pfam" id="PF13476"/>
    </source>
</evidence>
<comment type="caution">
    <text evidence="3">The sequence shown here is derived from an EMBL/GenBank/DDBJ whole genome shotgun (WGS) entry which is preliminary data.</text>
</comment>
<dbReference type="Gene3D" id="3.40.50.300">
    <property type="entry name" value="P-loop containing nucleotide triphosphate hydrolases"/>
    <property type="match status" value="1"/>
</dbReference>
<gene>
    <name evidence="3" type="ORF">AUP40_15190</name>
</gene>
<name>A0ABR5Y2K4_9PROT</name>
<dbReference type="Proteomes" id="UP000076167">
    <property type="component" value="Unassembled WGS sequence"/>
</dbReference>
<evidence type="ECO:0000313" key="3">
    <source>
        <dbReference type="EMBL" id="KZD04567.1"/>
    </source>
</evidence>
<feature type="coiled-coil region" evidence="1">
    <location>
        <begin position="450"/>
        <end position="484"/>
    </location>
</feature>
<evidence type="ECO:0000256" key="1">
    <source>
        <dbReference type="SAM" id="Coils"/>
    </source>
</evidence>
<protein>
    <recommendedName>
        <fullName evidence="2">Rad50/SbcC-type AAA domain-containing protein</fullName>
    </recommendedName>
</protein>
<proteinExistence type="predicted"/>
<dbReference type="RefSeq" id="WP_063092792.1">
    <property type="nucleotide sequence ID" value="NZ_DFMA01000004.1"/>
</dbReference>
<dbReference type="Pfam" id="PF13476">
    <property type="entry name" value="AAA_23"/>
    <property type="match status" value="1"/>
</dbReference>
<reference evidence="3 4" key="1">
    <citation type="submission" date="2015-12" db="EMBL/GenBank/DDBJ databases">
        <title>Genome sequence of Thalassospira xiamenensis MCCC 1A03005.</title>
        <authorList>
            <person name="Lu L."/>
            <person name="Lai Q."/>
            <person name="Shao Z."/>
            <person name="Qian P."/>
        </authorList>
    </citation>
    <scope>NUCLEOTIDE SEQUENCE [LARGE SCALE GENOMIC DNA]</scope>
    <source>
        <strain evidence="3 4">MCCC 1A03005</strain>
    </source>
</reference>
<dbReference type="SUPFAM" id="SSF52540">
    <property type="entry name" value="P-loop containing nucleoside triphosphate hydrolases"/>
    <property type="match status" value="1"/>
</dbReference>
<accession>A0ABR5Y2K4</accession>
<keyword evidence="4" id="KW-1185">Reference proteome</keyword>
<feature type="coiled-coil region" evidence="1">
    <location>
        <begin position="232"/>
        <end position="266"/>
    </location>
</feature>
<keyword evidence="1" id="KW-0175">Coiled coil</keyword>
<dbReference type="InterPro" id="IPR038729">
    <property type="entry name" value="Rad50/SbcC_AAA"/>
</dbReference>
<feature type="domain" description="Rad50/SbcC-type AAA" evidence="2">
    <location>
        <begin position="26"/>
        <end position="60"/>
    </location>
</feature>
<dbReference type="PANTHER" id="PTHR32114:SF2">
    <property type="entry name" value="ABC TRANSPORTER ABCH.3"/>
    <property type="match status" value="1"/>
</dbReference>
<dbReference type="PANTHER" id="PTHR32114">
    <property type="entry name" value="ABC TRANSPORTER ABCH.3"/>
    <property type="match status" value="1"/>
</dbReference>
<evidence type="ECO:0000313" key="4">
    <source>
        <dbReference type="Proteomes" id="UP000076167"/>
    </source>
</evidence>
<sequence>MTLFKPTLILKRLAIYSGSYVAYDENFHSGVNVIRGANSSGKSTILNFIFFALGGSLVHWSEAALRCSHCVAEVEVNGKAVTLRRYVDEGSNAPVDMFGGSFADAMSAPPDDWKRYPYRRSQGKESFSQVMFRLLEMPDVALESTGSVTMHQVLRLLYADQLSPVDDLFYQDGIDFPQNREAVGNLICGAFDEKIYDLQLTLKRKEKEYQLASAELRSIILLLGGAGQSFSLETVMAQATALEEKRDKISAEINVAEEALYNSENEDKITLSAYQKEFKIVTGLQSELKNVDDSISSVELDYADSQQYINFLKDKISALQQSGEVAKYITEVKFGSCPACHAEIHENDGIACCSLCKAPFDKERAQERIVGIINETAIQLRQSEILQSKRLTKIEELKESRDILRNKWRTSSKRLQSLQVLPSSEKRDHLRELHKKIGYVDHQIDDVANKRKLAEKVTSLTEAKERLRGEVESLTTSIEKIKAEQAARLQKSYKDVADEVIDLLKKDLLREDAFENPQSVYFSFAKNELTVDGKQYFSASSRVILKSSFLVGMMAAALKKSYFRHLRFLLIDITEDKGMEVVRTYNFQNQVVNISNESEVDHQFILATSMPSPELNEELFVGKYSSRDEQSLRLI</sequence>
<organism evidence="3 4">
    <name type="scientific">Thalassospira xiamenensis</name>
    <dbReference type="NCBI Taxonomy" id="220697"/>
    <lineage>
        <taxon>Bacteria</taxon>
        <taxon>Pseudomonadati</taxon>
        <taxon>Pseudomonadota</taxon>
        <taxon>Alphaproteobacteria</taxon>
        <taxon>Rhodospirillales</taxon>
        <taxon>Thalassospiraceae</taxon>
        <taxon>Thalassospira</taxon>
    </lineage>
</organism>
<dbReference type="EMBL" id="LPXL01000017">
    <property type="protein sequence ID" value="KZD04567.1"/>
    <property type="molecule type" value="Genomic_DNA"/>
</dbReference>
<dbReference type="InterPro" id="IPR027417">
    <property type="entry name" value="P-loop_NTPase"/>
</dbReference>